<evidence type="ECO:0000313" key="1">
    <source>
        <dbReference type="EMBL" id="KMQ80041.1"/>
    </source>
</evidence>
<dbReference type="InterPro" id="IPR005624">
    <property type="entry name" value="PduO/GlcC-like"/>
</dbReference>
<comment type="caution">
    <text evidence="1">The sequence shown here is derived from an EMBL/GenBank/DDBJ whole genome shotgun (WGS) entry which is preliminary data.</text>
</comment>
<reference evidence="1 2" key="1">
    <citation type="submission" date="2015-06" db="EMBL/GenBank/DDBJ databases">
        <title>Comparative genomics of Burkholderia leaf nodule symbionts.</title>
        <authorList>
            <person name="Carlier A."/>
            <person name="Eberl L."/>
            <person name="Pinto-Carbo M."/>
        </authorList>
    </citation>
    <scope>NUCLEOTIDE SEQUENCE [LARGE SCALE GENOMIC DNA]</scope>
    <source>
        <strain evidence="1 2">UZHbot3</strain>
    </source>
</reference>
<organism evidence="1 2">
    <name type="scientific">Candidatus Burkholderia pumila</name>
    <dbReference type="NCBI Taxonomy" id="1090375"/>
    <lineage>
        <taxon>Bacteria</taxon>
        <taxon>Pseudomonadati</taxon>
        <taxon>Pseudomonadota</taxon>
        <taxon>Betaproteobacteria</taxon>
        <taxon>Burkholderiales</taxon>
        <taxon>Burkholderiaceae</taxon>
        <taxon>Burkholderia</taxon>
    </lineage>
</organism>
<dbReference type="PANTHER" id="PTHR28255">
    <property type="match status" value="1"/>
</dbReference>
<dbReference type="PIRSF" id="PIRSF008757">
    <property type="entry name" value="UCP008757"/>
    <property type="match status" value="1"/>
</dbReference>
<dbReference type="InterPro" id="IPR010371">
    <property type="entry name" value="YBR137W-like"/>
</dbReference>
<dbReference type="SUPFAM" id="SSF143744">
    <property type="entry name" value="GlcG-like"/>
    <property type="match status" value="1"/>
</dbReference>
<proteinExistence type="predicted"/>
<sequence>MDIVHDLQVIAHQERSLVFPQFHADETWQIGTQLREMALARDAALVIDVRTFGRQLFFHVALDGTVPSNARFAERKARTVEHFQRSSYAIGLTLQQQNTTIADKYGFDPVSYAVHGGGFPLRVANAGVIGTVTVSGLPQREDHQFVVEALYTVLGQDFSALSLGHA</sequence>
<dbReference type="NCBIfam" id="NF002696">
    <property type="entry name" value="PRK02487.1-5"/>
    <property type="match status" value="1"/>
</dbReference>
<keyword evidence="2" id="KW-1185">Reference proteome</keyword>
<dbReference type="InterPro" id="IPR038084">
    <property type="entry name" value="PduO/GlcC-like_sf"/>
</dbReference>
<accession>A0ABR5HKW9</accession>
<dbReference type="Proteomes" id="UP000242951">
    <property type="component" value="Unassembled WGS sequence"/>
</dbReference>
<dbReference type="EMBL" id="LELG01000184">
    <property type="protein sequence ID" value="KMQ80041.1"/>
    <property type="molecule type" value="Genomic_DNA"/>
</dbReference>
<name>A0ABR5HKW9_9BURK</name>
<dbReference type="Gene3D" id="3.30.450.150">
    <property type="entry name" value="Haem-degrading domain"/>
    <property type="match status" value="1"/>
</dbReference>
<gene>
    <name evidence="1" type="ORF">BPMI_01301c</name>
</gene>
<dbReference type="PANTHER" id="PTHR28255:SF1">
    <property type="entry name" value="UPF0303 PROTEIN YBR137W"/>
    <property type="match status" value="1"/>
</dbReference>
<dbReference type="Pfam" id="PF03928">
    <property type="entry name" value="HbpS-like"/>
    <property type="match status" value="1"/>
</dbReference>
<protein>
    <submittedName>
        <fullName evidence="1">VgrG protein</fullName>
    </submittedName>
</protein>
<evidence type="ECO:0000313" key="2">
    <source>
        <dbReference type="Proteomes" id="UP000242951"/>
    </source>
</evidence>